<dbReference type="InterPro" id="IPR058163">
    <property type="entry name" value="LysR-type_TF_proteobact-type"/>
</dbReference>
<dbReference type="Proteomes" id="UP000555448">
    <property type="component" value="Unassembled WGS sequence"/>
</dbReference>
<dbReference type="SUPFAM" id="SSF53850">
    <property type="entry name" value="Periplasmic binding protein-like II"/>
    <property type="match status" value="1"/>
</dbReference>
<evidence type="ECO:0000313" key="3">
    <source>
        <dbReference type="EMBL" id="MBB4859361.1"/>
    </source>
</evidence>
<dbReference type="InterPro" id="IPR005119">
    <property type="entry name" value="LysR_subst-bd"/>
</dbReference>
<evidence type="ECO:0000256" key="1">
    <source>
        <dbReference type="ARBA" id="ARBA00009437"/>
    </source>
</evidence>
<comment type="similarity">
    <text evidence="1">Belongs to the LysR transcriptional regulatory family.</text>
</comment>
<dbReference type="GO" id="GO:0006351">
    <property type="term" value="P:DNA-templated transcription"/>
    <property type="evidence" value="ECO:0007669"/>
    <property type="project" value="TreeGrafter"/>
</dbReference>
<gene>
    <name evidence="3" type="ORF">HNO88_002690</name>
</gene>
<dbReference type="PANTHER" id="PTHR30537:SF3">
    <property type="entry name" value="TRANSCRIPTIONAL REGULATORY PROTEIN"/>
    <property type="match status" value="1"/>
</dbReference>
<dbReference type="GO" id="GO:0043565">
    <property type="term" value="F:sequence-specific DNA binding"/>
    <property type="evidence" value="ECO:0007669"/>
    <property type="project" value="TreeGrafter"/>
</dbReference>
<sequence length="203" mass="22583">MPEGSVRISVSEVVGIEVLPPMLQRLQRRHPHLVYEVELSNTSADLVDQQVDIAVRMHRPEQSAFIAQKVCAAPLGLFAHRNYVAAFGTPANRSEMADHLFIGPDRNQADLQLAGMIAGEQTLRWSLRTDNHPAQLAAARAGLGIAVFQERVAMREPDLVRVLPDVSLPALETWIVTHENLRHVPRISTVFDHLVAEFTRPPS</sequence>
<protein>
    <submittedName>
        <fullName evidence="3">DNA-binding transcriptional LysR family regulator</fullName>
    </submittedName>
</protein>
<dbReference type="PANTHER" id="PTHR30537">
    <property type="entry name" value="HTH-TYPE TRANSCRIPTIONAL REGULATOR"/>
    <property type="match status" value="1"/>
</dbReference>
<dbReference type="Pfam" id="PF03466">
    <property type="entry name" value="LysR_substrate"/>
    <property type="match status" value="1"/>
</dbReference>
<dbReference type="EMBL" id="JACHLR010000011">
    <property type="protein sequence ID" value="MBB4859361.1"/>
    <property type="molecule type" value="Genomic_DNA"/>
</dbReference>
<reference evidence="3 4" key="1">
    <citation type="submission" date="2020-08" db="EMBL/GenBank/DDBJ databases">
        <title>Functional genomics of gut bacteria from endangered species of beetles.</title>
        <authorList>
            <person name="Carlos-Shanley C."/>
        </authorList>
    </citation>
    <scope>NUCLEOTIDE SEQUENCE [LARGE SCALE GENOMIC DNA]</scope>
    <source>
        <strain evidence="3 4">S00245</strain>
    </source>
</reference>
<proteinExistence type="inferred from homology"/>
<evidence type="ECO:0000259" key="2">
    <source>
        <dbReference type="Pfam" id="PF03466"/>
    </source>
</evidence>
<comment type="caution">
    <text evidence="3">The sequence shown here is derived from an EMBL/GenBank/DDBJ whole genome shotgun (WGS) entry which is preliminary data.</text>
</comment>
<organism evidence="3 4">
    <name type="scientific">Novosphingobium chloroacetimidivorans</name>
    <dbReference type="NCBI Taxonomy" id="1428314"/>
    <lineage>
        <taxon>Bacteria</taxon>
        <taxon>Pseudomonadati</taxon>
        <taxon>Pseudomonadota</taxon>
        <taxon>Alphaproteobacteria</taxon>
        <taxon>Sphingomonadales</taxon>
        <taxon>Sphingomonadaceae</taxon>
        <taxon>Novosphingobium</taxon>
    </lineage>
</organism>
<keyword evidence="3" id="KW-0238">DNA-binding</keyword>
<dbReference type="RefSeq" id="WP_221420013.1">
    <property type="nucleotide sequence ID" value="NZ_JACHLR010000011.1"/>
</dbReference>
<dbReference type="GO" id="GO:0003700">
    <property type="term" value="F:DNA-binding transcription factor activity"/>
    <property type="evidence" value="ECO:0007669"/>
    <property type="project" value="TreeGrafter"/>
</dbReference>
<accession>A0A7W7KAS8</accession>
<keyword evidence="4" id="KW-1185">Reference proteome</keyword>
<dbReference type="AlphaFoldDB" id="A0A7W7KAS8"/>
<evidence type="ECO:0000313" key="4">
    <source>
        <dbReference type="Proteomes" id="UP000555448"/>
    </source>
</evidence>
<feature type="domain" description="LysR substrate-binding" evidence="2">
    <location>
        <begin position="2"/>
        <end position="198"/>
    </location>
</feature>
<name>A0A7W7KAS8_9SPHN</name>
<dbReference type="Gene3D" id="3.40.190.290">
    <property type="match status" value="1"/>
</dbReference>